<dbReference type="GO" id="GO:0006355">
    <property type="term" value="P:regulation of DNA-templated transcription"/>
    <property type="evidence" value="ECO:0007669"/>
    <property type="project" value="InterPro"/>
</dbReference>
<reference evidence="6" key="1">
    <citation type="submission" date="2023-07" db="EMBL/GenBank/DDBJ databases">
        <title>draft genome sequence of fig (Ficus carica).</title>
        <authorList>
            <person name="Takahashi T."/>
            <person name="Nishimura K."/>
        </authorList>
    </citation>
    <scope>NUCLEOTIDE SEQUENCE</scope>
</reference>
<organism evidence="6 7">
    <name type="scientific">Ficus carica</name>
    <name type="common">Common fig</name>
    <dbReference type="NCBI Taxonomy" id="3494"/>
    <lineage>
        <taxon>Eukaryota</taxon>
        <taxon>Viridiplantae</taxon>
        <taxon>Streptophyta</taxon>
        <taxon>Embryophyta</taxon>
        <taxon>Tracheophyta</taxon>
        <taxon>Spermatophyta</taxon>
        <taxon>Magnoliopsida</taxon>
        <taxon>eudicotyledons</taxon>
        <taxon>Gunneridae</taxon>
        <taxon>Pentapetalae</taxon>
        <taxon>rosids</taxon>
        <taxon>fabids</taxon>
        <taxon>Rosales</taxon>
        <taxon>Moraceae</taxon>
        <taxon>Ficeae</taxon>
        <taxon>Ficus</taxon>
    </lineage>
</organism>
<gene>
    <name evidence="6" type="ORF">TIFTF001_003216</name>
</gene>
<evidence type="ECO:0000256" key="3">
    <source>
        <dbReference type="ARBA" id="ARBA00023163"/>
    </source>
</evidence>
<protein>
    <recommendedName>
        <fullName evidence="5">NAC domain-containing protein</fullName>
    </recommendedName>
</protein>
<dbReference type="PANTHER" id="PTHR31744:SF210">
    <property type="entry name" value="NAC DOMAIN-CONTAINING PROTEIN 86-LIKE"/>
    <property type="match status" value="1"/>
</dbReference>
<evidence type="ECO:0000259" key="5">
    <source>
        <dbReference type="PROSITE" id="PS51005"/>
    </source>
</evidence>
<dbReference type="GO" id="GO:0003677">
    <property type="term" value="F:DNA binding"/>
    <property type="evidence" value="ECO:0007669"/>
    <property type="project" value="UniProtKB-KW"/>
</dbReference>
<keyword evidence="3" id="KW-0804">Transcription</keyword>
<evidence type="ECO:0000313" key="6">
    <source>
        <dbReference type="EMBL" id="GMN31316.1"/>
    </source>
</evidence>
<dbReference type="PANTHER" id="PTHR31744">
    <property type="entry name" value="PROTEIN CUP-SHAPED COTYLEDON 2-RELATED"/>
    <property type="match status" value="1"/>
</dbReference>
<keyword evidence="2" id="KW-0238">DNA-binding</keyword>
<feature type="domain" description="NAC" evidence="5">
    <location>
        <begin position="1"/>
        <end position="94"/>
    </location>
</feature>
<dbReference type="InterPro" id="IPR003441">
    <property type="entry name" value="NAC-dom"/>
</dbReference>
<dbReference type="Proteomes" id="UP001187192">
    <property type="component" value="Unassembled WGS sequence"/>
</dbReference>
<evidence type="ECO:0000256" key="2">
    <source>
        <dbReference type="ARBA" id="ARBA00023125"/>
    </source>
</evidence>
<evidence type="ECO:0000256" key="4">
    <source>
        <dbReference type="ARBA" id="ARBA00023242"/>
    </source>
</evidence>
<dbReference type="AlphaFoldDB" id="A0AA88CUZ8"/>
<proteinExistence type="predicted"/>
<comment type="caution">
    <text evidence="6">The sequence shown here is derived from an EMBL/GenBank/DDBJ whole genome shotgun (WGS) entry which is preliminary data.</text>
</comment>
<dbReference type="SUPFAM" id="SSF101941">
    <property type="entry name" value="NAC domain"/>
    <property type="match status" value="1"/>
</dbReference>
<sequence length="94" mass="10413">MDITARTGDPTGTGSSGDSVYKLLVIQIRNSELFFFYPQDWKCSNEHQLNKSTNAGYWKATGKDCKMKSGTIQIGTKKTLVFYPGRAAKGKITN</sequence>
<keyword evidence="1" id="KW-0805">Transcription regulation</keyword>
<evidence type="ECO:0000313" key="7">
    <source>
        <dbReference type="Proteomes" id="UP001187192"/>
    </source>
</evidence>
<name>A0AA88CUZ8_FICCA</name>
<dbReference type="EMBL" id="BTGU01000003">
    <property type="protein sequence ID" value="GMN31316.1"/>
    <property type="molecule type" value="Genomic_DNA"/>
</dbReference>
<evidence type="ECO:0000256" key="1">
    <source>
        <dbReference type="ARBA" id="ARBA00023015"/>
    </source>
</evidence>
<dbReference type="Pfam" id="PF02365">
    <property type="entry name" value="NAM"/>
    <property type="match status" value="1"/>
</dbReference>
<dbReference type="InterPro" id="IPR036093">
    <property type="entry name" value="NAC_dom_sf"/>
</dbReference>
<dbReference type="PROSITE" id="PS51005">
    <property type="entry name" value="NAC"/>
    <property type="match status" value="1"/>
</dbReference>
<keyword evidence="7" id="KW-1185">Reference proteome</keyword>
<dbReference type="Gene3D" id="2.170.150.80">
    <property type="entry name" value="NAC domain"/>
    <property type="match status" value="1"/>
</dbReference>
<accession>A0AA88CUZ8</accession>
<keyword evidence="4" id="KW-0539">Nucleus</keyword>